<dbReference type="Proteomes" id="UP000654947">
    <property type="component" value="Unassembled WGS sequence"/>
</dbReference>
<proteinExistence type="predicted"/>
<comment type="caution">
    <text evidence="2">The sequence shown here is derived from an EMBL/GenBank/DDBJ whole genome shotgun (WGS) entry which is preliminary data.</text>
</comment>
<feature type="region of interest" description="Disordered" evidence="1">
    <location>
        <begin position="131"/>
        <end position="161"/>
    </location>
</feature>
<feature type="compositionally biased region" description="Polar residues" evidence="1">
    <location>
        <begin position="132"/>
        <end position="143"/>
    </location>
</feature>
<accession>A0A918X7M5</accession>
<gene>
    <name evidence="2" type="ORF">GCM10007147_05900</name>
</gene>
<feature type="region of interest" description="Disordered" evidence="1">
    <location>
        <begin position="240"/>
        <end position="279"/>
    </location>
</feature>
<name>A0A918X7M5_9ACTN</name>
<feature type="compositionally biased region" description="Basic residues" evidence="1">
    <location>
        <begin position="270"/>
        <end position="279"/>
    </location>
</feature>
<sequence length="279" mass="31260">MNDLKTGVPYDYTAILRLPSQKPRAVEKQTHALLSEHRVNDREFFSVSHEIACKATRQADRQINGIQSYDDRIHYITNGIRNYLPLTDRDYFFWMRLPELFAPRPNILDIWQAPSTGDVLELHGAGRIEEVSGNSDLDPNATTDPAPFLDRKGVSPNGSPIGKERLISGDRLLWVTTDERGASCTARIFEVTDYCQVICRSWSPQFTNDGFPILMNDMPTSPPAAIAPAIREALALPPPRSLSLKVGDHPSAHEAGTAPPPPEHWIPQLKKPRRGRNHS</sequence>
<dbReference type="AlphaFoldDB" id="A0A918X7M5"/>
<evidence type="ECO:0000313" key="3">
    <source>
        <dbReference type="Proteomes" id="UP000654947"/>
    </source>
</evidence>
<organism evidence="2 3">
    <name type="scientific">Nocardiopsis kunsanensis</name>
    <dbReference type="NCBI Taxonomy" id="141693"/>
    <lineage>
        <taxon>Bacteria</taxon>
        <taxon>Bacillati</taxon>
        <taxon>Actinomycetota</taxon>
        <taxon>Actinomycetes</taxon>
        <taxon>Streptosporangiales</taxon>
        <taxon>Nocardiopsidaceae</taxon>
        <taxon>Nocardiopsis</taxon>
    </lineage>
</organism>
<dbReference type="Pfam" id="PF13455">
    <property type="entry name" value="MUG113"/>
    <property type="match status" value="1"/>
</dbReference>
<protein>
    <submittedName>
        <fullName evidence="2">Uncharacterized protein</fullName>
    </submittedName>
</protein>
<dbReference type="EMBL" id="BMXL01000002">
    <property type="protein sequence ID" value="GHD17102.1"/>
    <property type="molecule type" value="Genomic_DNA"/>
</dbReference>
<evidence type="ECO:0000313" key="2">
    <source>
        <dbReference type="EMBL" id="GHD17102.1"/>
    </source>
</evidence>
<reference evidence="2 3" key="1">
    <citation type="journal article" date="2014" name="Int. J. Syst. Evol. Microbiol.">
        <title>Complete genome sequence of Corynebacterium casei LMG S-19264T (=DSM 44701T), isolated from a smear-ripened cheese.</title>
        <authorList>
            <consortium name="US DOE Joint Genome Institute (JGI-PGF)"/>
            <person name="Walter F."/>
            <person name="Albersmeier A."/>
            <person name="Kalinowski J."/>
            <person name="Ruckert C."/>
        </authorList>
    </citation>
    <scope>NUCLEOTIDE SEQUENCE [LARGE SCALE GENOMIC DNA]</scope>
    <source>
        <strain evidence="2 3">KCTC 19473</strain>
    </source>
</reference>
<evidence type="ECO:0000256" key="1">
    <source>
        <dbReference type="SAM" id="MobiDB-lite"/>
    </source>
</evidence>
<keyword evidence="3" id="KW-1185">Reference proteome</keyword>